<dbReference type="Pfam" id="PF01713">
    <property type="entry name" value="Smr"/>
    <property type="match status" value="1"/>
</dbReference>
<dbReference type="InterPro" id="IPR002625">
    <property type="entry name" value="Smr_dom"/>
</dbReference>
<name>A0AAE1D219_9GAST</name>
<organism evidence="3 4">
    <name type="scientific">Elysia crispata</name>
    <name type="common">lettuce slug</name>
    <dbReference type="NCBI Taxonomy" id="231223"/>
    <lineage>
        <taxon>Eukaryota</taxon>
        <taxon>Metazoa</taxon>
        <taxon>Spiralia</taxon>
        <taxon>Lophotrochozoa</taxon>
        <taxon>Mollusca</taxon>
        <taxon>Gastropoda</taxon>
        <taxon>Heterobranchia</taxon>
        <taxon>Euthyneura</taxon>
        <taxon>Panpulmonata</taxon>
        <taxon>Sacoglossa</taxon>
        <taxon>Placobranchoidea</taxon>
        <taxon>Plakobranchidae</taxon>
        <taxon>Elysia</taxon>
    </lineage>
</organism>
<sequence length="318" mass="35289">MNFDLLLELRTRLVCALRFFSLTLRQLVLTLVCLQAVAFATFGNTLVGVALVFILALAVIRVYEIDPEPVLLLLLHLILSVFMLSDPTSTMAVVITGFTAVHIHGGLEFSKERILIVALSLISTTFLRTFPSALSSATLAVGIAVFRLRPFRLPMISLLGLFLLGLVLLLDRTLGCVLILGYIVLTIALFVLTKVTGGFVHGVEQRKPPDKLFPNGYLPMSSTAESLDLHGHTVTGAMKVIHEYLSQREDEYRYNRSQHLRHATIITGPGTKYRSGEHEHASLIRPTVINFLKINKYRYESPSETPGIIKVDLESHAL</sequence>
<dbReference type="SUPFAM" id="SSF160443">
    <property type="entry name" value="SMR domain-like"/>
    <property type="match status" value="1"/>
</dbReference>
<comment type="caution">
    <text evidence="3">The sequence shown here is derived from an EMBL/GenBank/DDBJ whole genome shotgun (WGS) entry which is preliminary data.</text>
</comment>
<dbReference type="AlphaFoldDB" id="A0AAE1D219"/>
<keyword evidence="1" id="KW-0812">Transmembrane</keyword>
<dbReference type="PROSITE" id="PS50828">
    <property type="entry name" value="SMR"/>
    <property type="match status" value="1"/>
</dbReference>
<dbReference type="SMART" id="SM00463">
    <property type="entry name" value="SMR"/>
    <property type="match status" value="1"/>
</dbReference>
<protein>
    <recommendedName>
        <fullName evidence="2">Smr domain-containing protein</fullName>
    </recommendedName>
</protein>
<proteinExistence type="predicted"/>
<evidence type="ECO:0000259" key="2">
    <source>
        <dbReference type="PROSITE" id="PS50828"/>
    </source>
</evidence>
<feature type="domain" description="Smr" evidence="2">
    <location>
        <begin position="227"/>
        <end position="314"/>
    </location>
</feature>
<evidence type="ECO:0000313" key="3">
    <source>
        <dbReference type="EMBL" id="KAK3751183.1"/>
    </source>
</evidence>
<evidence type="ECO:0000313" key="4">
    <source>
        <dbReference type="Proteomes" id="UP001283361"/>
    </source>
</evidence>
<dbReference type="EMBL" id="JAWDGP010005834">
    <property type="protein sequence ID" value="KAK3751183.1"/>
    <property type="molecule type" value="Genomic_DNA"/>
</dbReference>
<dbReference type="InterPro" id="IPR036063">
    <property type="entry name" value="Smr_dom_sf"/>
</dbReference>
<feature type="transmembrane region" description="Helical" evidence="1">
    <location>
        <begin position="151"/>
        <end position="170"/>
    </location>
</feature>
<keyword evidence="4" id="KW-1185">Reference proteome</keyword>
<gene>
    <name evidence="3" type="ORF">RRG08_023941</name>
</gene>
<feature type="transmembrane region" description="Helical" evidence="1">
    <location>
        <begin position="27"/>
        <end position="60"/>
    </location>
</feature>
<feature type="transmembrane region" description="Helical" evidence="1">
    <location>
        <begin position="113"/>
        <end position="131"/>
    </location>
</feature>
<feature type="transmembrane region" description="Helical" evidence="1">
    <location>
        <begin position="72"/>
        <end position="101"/>
    </location>
</feature>
<keyword evidence="1" id="KW-0472">Membrane</keyword>
<dbReference type="Gene3D" id="3.30.1370.110">
    <property type="match status" value="1"/>
</dbReference>
<feature type="transmembrane region" description="Helical" evidence="1">
    <location>
        <begin position="177"/>
        <end position="200"/>
    </location>
</feature>
<keyword evidence="1" id="KW-1133">Transmembrane helix</keyword>
<accession>A0AAE1D219</accession>
<reference evidence="3" key="1">
    <citation type="journal article" date="2023" name="G3 (Bethesda)">
        <title>A reference genome for the long-term kleptoplast-retaining sea slug Elysia crispata morphotype clarki.</title>
        <authorList>
            <person name="Eastman K.E."/>
            <person name="Pendleton A.L."/>
            <person name="Shaikh M.A."/>
            <person name="Suttiyut T."/>
            <person name="Ogas R."/>
            <person name="Tomko P."/>
            <person name="Gavelis G."/>
            <person name="Widhalm J.R."/>
            <person name="Wisecaver J.H."/>
        </authorList>
    </citation>
    <scope>NUCLEOTIDE SEQUENCE</scope>
    <source>
        <strain evidence="3">ECLA1</strain>
    </source>
</reference>
<dbReference type="Proteomes" id="UP001283361">
    <property type="component" value="Unassembled WGS sequence"/>
</dbReference>
<evidence type="ECO:0000256" key="1">
    <source>
        <dbReference type="SAM" id="Phobius"/>
    </source>
</evidence>